<comment type="subunit">
    <text evidence="9">Interacts with LGALS1 and laminin.</text>
</comment>
<organism evidence="13 14">
    <name type="scientific">Limosa lapponica baueri</name>
    <dbReference type="NCBI Taxonomy" id="1758121"/>
    <lineage>
        <taxon>Eukaryota</taxon>
        <taxon>Metazoa</taxon>
        <taxon>Chordata</taxon>
        <taxon>Craniata</taxon>
        <taxon>Vertebrata</taxon>
        <taxon>Euteleostomi</taxon>
        <taxon>Archelosauria</taxon>
        <taxon>Archosauria</taxon>
        <taxon>Dinosauria</taxon>
        <taxon>Saurischia</taxon>
        <taxon>Theropoda</taxon>
        <taxon>Coelurosauria</taxon>
        <taxon>Aves</taxon>
        <taxon>Neognathae</taxon>
        <taxon>Neoaves</taxon>
        <taxon>Charadriiformes</taxon>
        <taxon>Scolopacidae</taxon>
        <taxon>Limosa</taxon>
    </lineage>
</organism>
<evidence type="ECO:0000256" key="2">
    <source>
        <dbReference type="ARBA" id="ARBA00022525"/>
    </source>
</evidence>
<evidence type="ECO:0000256" key="10">
    <source>
        <dbReference type="ARBA" id="ARBA00069168"/>
    </source>
</evidence>
<dbReference type="GO" id="GO:0005886">
    <property type="term" value="C:plasma membrane"/>
    <property type="evidence" value="ECO:0007669"/>
    <property type="project" value="TreeGrafter"/>
</dbReference>
<dbReference type="PANTHER" id="PTHR48071:SF15">
    <property type="entry name" value="SRCR DOMAIN-CONTAINING PROTEIN"/>
    <property type="match status" value="1"/>
</dbReference>
<dbReference type="GO" id="GO:0005615">
    <property type="term" value="C:extracellular space"/>
    <property type="evidence" value="ECO:0007669"/>
    <property type="project" value="TreeGrafter"/>
</dbReference>
<proteinExistence type="predicted"/>
<reference evidence="14" key="2">
    <citation type="submission" date="2017-12" db="EMBL/GenBank/DDBJ databases">
        <title>Genome sequence of the Bar-tailed Godwit (Limosa lapponica baueri).</title>
        <authorList>
            <person name="Lima N.C.B."/>
            <person name="Parody-Merino A.M."/>
            <person name="Battley P.F."/>
            <person name="Fidler A.E."/>
            <person name="Prosdocimi F."/>
        </authorList>
    </citation>
    <scope>NUCLEOTIDE SEQUENCE [LARGE SCALE GENOMIC DNA]</scope>
</reference>
<evidence type="ECO:0000256" key="6">
    <source>
        <dbReference type="ARBA" id="ARBA00023170"/>
    </source>
</evidence>
<evidence type="ECO:0000256" key="7">
    <source>
        <dbReference type="ARBA" id="ARBA00023180"/>
    </source>
</evidence>
<dbReference type="Proteomes" id="UP000233556">
    <property type="component" value="Unassembled WGS sequence"/>
</dbReference>
<keyword evidence="5 11" id="KW-1015">Disulfide bond</keyword>
<comment type="subcellular location">
    <subcellularLocation>
        <location evidence="1">Secreted</location>
    </subcellularLocation>
</comment>
<evidence type="ECO:0000256" key="11">
    <source>
        <dbReference type="PROSITE-ProRule" id="PRU00196"/>
    </source>
</evidence>
<feature type="domain" description="SRCR" evidence="12">
    <location>
        <begin position="22"/>
        <end position="122"/>
    </location>
</feature>
<dbReference type="Pfam" id="PF00530">
    <property type="entry name" value="SRCR"/>
    <property type="match status" value="1"/>
</dbReference>
<evidence type="ECO:0000256" key="5">
    <source>
        <dbReference type="ARBA" id="ARBA00023157"/>
    </source>
</evidence>
<keyword evidence="6" id="KW-0675">Receptor</keyword>
<dbReference type="Gene3D" id="3.10.250.10">
    <property type="entry name" value="SRCR-like domain"/>
    <property type="match status" value="1"/>
</dbReference>
<gene>
    <name evidence="13" type="ORF">llap_22378</name>
</gene>
<keyword evidence="4" id="KW-0677">Repeat</keyword>
<evidence type="ECO:0000256" key="1">
    <source>
        <dbReference type="ARBA" id="ARBA00004613"/>
    </source>
</evidence>
<dbReference type="AlphaFoldDB" id="A0A2I0T0J4"/>
<dbReference type="OrthoDB" id="536948at2759"/>
<evidence type="ECO:0000256" key="4">
    <source>
        <dbReference type="ARBA" id="ARBA00022737"/>
    </source>
</evidence>
<evidence type="ECO:0000259" key="12">
    <source>
        <dbReference type="PROSITE" id="PS50287"/>
    </source>
</evidence>
<dbReference type="PANTHER" id="PTHR48071">
    <property type="entry name" value="SRCR DOMAIN-CONTAINING PROTEIN"/>
    <property type="match status" value="1"/>
</dbReference>
<evidence type="ECO:0000256" key="8">
    <source>
        <dbReference type="ARBA" id="ARBA00058074"/>
    </source>
</evidence>
<dbReference type="PROSITE" id="PS50287">
    <property type="entry name" value="SRCR_2"/>
    <property type="match status" value="1"/>
</dbReference>
<dbReference type="PROSITE" id="PS00420">
    <property type="entry name" value="SRCR_1"/>
    <property type="match status" value="1"/>
</dbReference>
<dbReference type="InterPro" id="IPR001190">
    <property type="entry name" value="SRCR"/>
</dbReference>
<sequence length="131" mass="13650">MAHCATVAGRYSWEGVVEPAPVRLVNGPNRCAGRVEVFHDQEWGTVCDDGWGTAEANVVCRQLGCGAALSAPGSAHFGHGPDPIWLDDVNCSGNEAALSECRAQSWGSHNCKHGEDAGVVCSGNSSLCPSI</sequence>
<dbReference type="FunFam" id="3.10.250.10:FF:000007">
    <property type="entry name" value="Soluble scavenger receptor cysteine-rich domain-containing protein SSC5D"/>
    <property type="match status" value="1"/>
</dbReference>
<evidence type="ECO:0000313" key="14">
    <source>
        <dbReference type="Proteomes" id="UP000233556"/>
    </source>
</evidence>
<keyword evidence="3" id="KW-0732">Signal</keyword>
<dbReference type="InterPro" id="IPR036772">
    <property type="entry name" value="SRCR-like_dom_sf"/>
</dbReference>
<dbReference type="EMBL" id="KZ528685">
    <property type="protein sequence ID" value="PKU27318.1"/>
    <property type="molecule type" value="Genomic_DNA"/>
</dbReference>
<keyword evidence="7" id="KW-0325">Glycoprotein</keyword>
<dbReference type="SUPFAM" id="SSF56487">
    <property type="entry name" value="SRCR-like"/>
    <property type="match status" value="1"/>
</dbReference>
<protein>
    <recommendedName>
        <fullName evidence="10">Soluble scavenger receptor cysteine-rich domain-containing protein SSC5D</fullName>
    </recommendedName>
</protein>
<feature type="disulfide bond" evidence="11">
    <location>
        <begin position="91"/>
        <end position="101"/>
    </location>
</feature>
<dbReference type="PRINTS" id="PR00258">
    <property type="entry name" value="SPERACTRCPTR"/>
</dbReference>
<comment type="function">
    <text evidence="8">Binds to extracellular matrix proteins. Binds to pathogen-associated molecular patterns (PAMPs) present on the cell walls of Gram-positive and Gram-negative bacteria and fungi, behaving as a pattern recognition receptor (PRR). Induces bacterial and fungal aggregation and subsequent inhibition of PAMP-induced cytokine release. Does not possess intrinsic bactericidal activity. May play a role in the innate defense and homeostasis of certain epithelial surfaces.</text>
</comment>
<evidence type="ECO:0000256" key="9">
    <source>
        <dbReference type="ARBA" id="ARBA00064153"/>
    </source>
</evidence>
<accession>A0A2I0T0J4</accession>
<evidence type="ECO:0000256" key="3">
    <source>
        <dbReference type="ARBA" id="ARBA00022729"/>
    </source>
</evidence>
<dbReference type="SMART" id="SM00202">
    <property type="entry name" value="SR"/>
    <property type="match status" value="1"/>
</dbReference>
<feature type="disulfide bond" evidence="11">
    <location>
        <begin position="60"/>
        <end position="121"/>
    </location>
</feature>
<dbReference type="GO" id="GO:0004252">
    <property type="term" value="F:serine-type endopeptidase activity"/>
    <property type="evidence" value="ECO:0007669"/>
    <property type="project" value="TreeGrafter"/>
</dbReference>
<name>A0A2I0T0J4_LIMLA</name>
<feature type="disulfide bond" evidence="11">
    <location>
        <begin position="47"/>
        <end position="111"/>
    </location>
</feature>
<keyword evidence="14" id="KW-1185">Reference proteome</keyword>
<reference evidence="14" key="1">
    <citation type="submission" date="2017-11" db="EMBL/GenBank/DDBJ databases">
        <authorList>
            <person name="Lima N.C."/>
            <person name="Parody-Merino A.M."/>
            <person name="Battley P.F."/>
            <person name="Fidler A.E."/>
            <person name="Prosdocimi F."/>
        </authorList>
    </citation>
    <scope>NUCLEOTIDE SEQUENCE [LARGE SCALE GENOMIC DNA]</scope>
</reference>
<dbReference type="GO" id="GO:0031638">
    <property type="term" value="P:zymogen activation"/>
    <property type="evidence" value="ECO:0007669"/>
    <property type="project" value="TreeGrafter"/>
</dbReference>
<keyword evidence="2" id="KW-0964">Secreted</keyword>
<evidence type="ECO:0000313" key="13">
    <source>
        <dbReference type="EMBL" id="PKU27318.1"/>
    </source>
</evidence>